<comment type="caution">
    <text evidence="1">The sequence shown here is derived from an EMBL/GenBank/DDBJ whole genome shotgun (WGS) entry which is preliminary data.</text>
</comment>
<dbReference type="EMBL" id="JABMOJ010000255">
    <property type="protein sequence ID" value="NQV65067.1"/>
    <property type="molecule type" value="Genomic_DNA"/>
</dbReference>
<sequence length="447" mass="47721">MHRREFLRHTTGLLALGAMASPTRLLLAQDNTPTEYKCLVNIFFFGGNDSFNLVVPSSNAEYNIYASARQNLAIAQADLLPITADNPDGATYGLHPNASGIQALFEQGDAAIVANMGPMVEPVTKSSYLGGEILLPPQLFSHNDQQDQWLTLKGLQSVRTGWGGRMADVLQPVTNEQQLALNVSTFGISRFQAGSMSVPYALGTEGPTSYGAFKASAINGTLRGAEFERYLSQPIENVHARALAEVHRRSLATGALVTNSLALAPTLTTVFPMSYLGQQLKIIARMIAVKDELSMSRQVFFAGAGGFDTHDNQNIDQPKLIDDISGCITAFNAAMIEIGMADSVVLFTESDFGRTLTSNGDGTDHGWGGHQLVVGGPVRGRKIYGTMPTLEIGGADDVGGGRIVPTTSVDTYAATLASWFGVADSDLTTIAPNLENFPVRNLGLFSA</sequence>
<dbReference type="PANTHER" id="PTHR43737:SF1">
    <property type="entry name" value="DUF1501 DOMAIN-CONTAINING PROTEIN"/>
    <property type="match status" value="1"/>
</dbReference>
<gene>
    <name evidence="1" type="ORF">HQ497_06870</name>
</gene>
<dbReference type="InterPro" id="IPR010869">
    <property type="entry name" value="DUF1501"/>
</dbReference>
<protein>
    <submittedName>
        <fullName evidence="1">DUF1501 domain-containing protein</fullName>
    </submittedName>
</protein>
<dbReference type="Proteomes" id="UP000754644">
    <property type="component" value="Unassembled WGS sequence"/>
</dbReference>
<name>A0A972VXX2_9GAMM</name>
<dbReference type="PANTHER" id="PTHR43737">
    <property type="entry name" value="BLL7424 PROTEIN"/>
    <property type="match status" value="1"/>
</dbReference>
<organism evidence="1 2">
    <name type="scientific">SAR86 cluster bacterium</name>
    <dbReference type="NCBI Taxonomy" id="2030880"/>
    <lineage>
        <taxon>Bacteria</taxon>
        <taxon>Pseudomonadati</taxon>
        <taxon>Pseudomonadota</taxon>
        <taxon>Gammaproteobacteria</taxon>
        <taxon>SAR86 cluster</taxon>
    </lineage>
</organism>
<evidence type="ECO:0000313" key="1">
    <source>
        <dbReference type="EMBL" id="NQV65067.1"/>
    </source>
</evidence>
<proteinExistence type="predicted"/>
<accession>A0A972VXX2</accession>
<evidence type="ECO:0000313" key="2">
    <source>
        <dbReference type="Proteomes" id="UP000754644"/>
    </source>
</evidence>
<dbReference type="Pfam" id="PF07394">
    <property type="entry name" value="DUF1501"/>
    <property type="match status" value="1"/>
</dbReference>
<dbReference type="AlphaFoldDB" id="A0A972VXX2"/>
<reference evidence="1" key="1">
    <citation type="submission" date="2020-05" db="EMBL/GenBank/DDBJ databases">
        <title>Sulfur intermediates as new biogeochemical hubs in an aquatic model microbial ecosystem.</title>
        <authorList>
            <person name="Vigneron A."/>
        </authorList>
    </citation>
    <scope>NUCLEOTIDE SEQUENCE</scope>
    <source>
        <strain evidence="1">Bin.250</strain>
    </source>
</reference>